<sequence>MPTLSRFMGGFLTAGDVELGRLVLDTAKPQKNFCKATSLKLTDSDRSRRVFKNVESLTNATSASSFKLLLTKILEVFASKSAKSVDTIKTTQAISYELRNVNEKFDVLLQEEKVTRWMEKYRSKANIYMVVALHTVQNVSVALDASESSEVKAKVTIPAASVLDAAAPGASALAAPIINPEISGSHMDVNTTCGAGGWAEREFIRTVDCGSYGVENPYIGDFENFEPLFGYTWIDPDMTVAGNDRMQCVQKFRLRDSWPVRRSYQAECLIGLREWPSPISEAEVATSHQKTLMCLANTKGDGVRILDEIEVMGREDGDEIVSTHKPVVKMALDAFIGNHHTCLFNIP</sequence>
<evidence type="ECO:0000313" key="1">
    <source>
        <dbReference type="EMBL" id="OIW24946.1"/>
    </source>
</evidence>
<evidence type="ECO:0000313" key="2">
    <source>
        <dbReference type="Proteomes" id="UP000182658"/>
    </source>
</evidence>
<proteinExistence type="predicted"/>
<dbReference type="InParanoid" id="A0A1J7JBJ7"/>
<organism evidence="1 2">
    <name type="scientific">Coniochaeta ligniaria NRRL 30616</name>
    <dbReference type="NCBI Taxonomy" id="1408157"/>
    <lineage>
        <taxon>Eukaryota</taxon>
        <taxon>Fungi</taxon>
        <taxon>Dikarya</taxon>
        <taxon>Ascomycota</taxon>
        <taxon>Pezizomycotina</taxon>
        <taxon>Sordariomycetes</taxon>
        <taxon>Sordariomycetidae</taxon>
        <taxon>Coniochaetales</taxon>
        <taxon>Coniochaetaceae</taxon>
        <taxon>Coniochaeta</taxon>
    </lineage>
</organism>
<dbReference type="AlphaFoldDB" id="A0A1J7JBJ7"/>
<dbReference type="OrthoDB" id="5410365at2759"/>
<accession>A0A1J7JBJ7</accession>
<dbReference type="EMBL" id="KV875102">
    <property type="protein sequence ID" value="OIW24946.1"/>
    <property type="molecule type" value="Genomic_DNA"/>
</dbReference>
<name>A0A1J7JBJ7_9PEZI</name>
<gene>
    <name evidence="1" type="ORF">CONLIGDRAFT_690614</name>
</gene>
<protein>
    <submittedName>
        <fullName evidence="1">Uncharacterized protein</fullName>
    </submittedName>
</protein>
<keyword evidence="2" id="KW-1185">Reference proteome</keyword>
<reference evidence="1 2" key="1">
    <citation type="submission" date="2016-10" db="EMBL/GenBank/DDBJ databases">
        <title>Draft genome sequence of Coniochaeta ligniaria NRRL30616, a lignocellulolytic fungus for bioabatement of inhibitors in plant biomass hydrolysates.</title>
        <authorList>
            <consortium name="DOE Joint Genome Institute"/>
            <person name="Jimenez D.J."/>
            <person name="Hector R.E."/>
            <person name="Riley R."/>
            <person name="Sun H."/>
            <person name="Grigoriev I.V."/>
            <person name="Van Elsas J.D."/>
            <person name="Nichols N.N."/>
        </authorList>
    </citation>
    <scope>NUCLEOTIDE SEQUENCE [LARGE SCALE GENOMIC DNA]</scope>
    <source>
        <strain evidence="1 2">NRRL 30616</strain>
    </source>
</reference>
<dbReference type="Proteomes" id="UP000182658">
    <property type="component" value="Unassembled WGS sequence"/>
</dbReference>